<comment type="caution">
    <text evidence="1">The sequence shown here is derived from an EMBL/GenBank/DDBJ whole genome shotgun (WGS) entry which is preliminary data.</text>
</comment>
<gene>
    <name evidence="1" type="ORF">GCM10009613_29440</name>
</gene>
<dbReference type="Pfam" id="PF04672">
    <property type="entry name" value="Methyltransf_19"/>
    <property type="match status" value="1"/>
</dbReference>
<sequence>MSVPESADEPDLSLPSSARIYDFLLGGGHNFAVDRQLAERILQVVPAARDTAVANRAFLGRAVRACLDRGCRQFLDLGSGIPTVEAVHETAQRYDPSARVAYVDTDPVAVAISRDVLAGSDRATVTAADLTDPDAVLSAPGVAGLLDPAEPTAVLAVSVLHYVADDDLVARLIGRYCSAFGPGSMLVLSHGSTDVDDPAAVAGTVGMQQLARDSGHPLVLRDRGVLRRVTAGVDPLEPGLVDITRWRCDEPAPGPVLGMYALVGTVRAQSR</sequence>
<dbReference type="GO" id="GO:0032259">
    <property type="term" value="P:methylation"/>
    <property type="evidence" value="ECO:0007669"/>
    <property type="project" value="UniProtKB-KW"/>
</dbReference>
<proteinExistence type="predicted"/>
<protein>
    <submittedName>
        <fullName evidence="1">SAM-dependent methyltransferase</fullName>
    </submittedName>
</protein>
<dbReference type="EMBL" id="BAAAJK010000010">
    <property type="protein sequence ID" value="GAA1389818.1"/>
    <property type="molecule type" value="Genomic_DNA"/>
</dbReference>
<dbReference type="Gene3D" id="3.40.50.150">
    <property type="entry name" value="Vaccinia Virus protein VP39"/>
    <property type="match status" value="1"/>
</dbReference>
<dbReference type="InterPro" id="IPR029063">
    <property type="entry name" value="SAM-dependent_MTases_sf"/>
</dbReference>
<dbReference type="PIRSF" id="PIRSF017393">
    <property type="entry name" value="MTase_SAV2177"/>
    <property type="match status" value="1"/>
</dbReference>
<keyword evidence="1" id="KW-0489">Methyltransferase</keyword>
<accession>A0ABN1XTH9</accession>
<evidence type="ECO:0000313" key="1">
    <source>
        <dbReference type="EMBL" id="GAA1389818.1"/>
    </source>
</evidence>
<dbReference type="GO" id="GO:0008168">
    <property type="term" value="F:methyltransferase activity"/>
    <property type="evidence" value="ECO:0007669"/>
    <property type="project" value="UniProtKB-KW"/>
</dbReference>
<keyword evidence="2" id="KW-1185">Reference proteome</keyword>
<keyword evidence="1" id="KW-0808">Transferase</keyword>
<dbReference type="Proteomes" id="UP001501414">
    <property type="component" value="Unassembled WGS sequence"/>
</dbReference>
<dbReference type="InterPro" id="IPR006764">
    <property type="entry name" value="SAM_dep_MeTrfase_SAV2177_type"/>
</dbReference>
<name>A0ABN1XTH9_9PSEU</name>
<dbReference type="SUPFAM" id="SSF53335">
    <property type="entry name" value="S-adenosyl-L-methionine-dependent methyltransferases"/>
    <property type="match status" value="1"/>
</dbReference>
<evidence type="ECO:0000313" key="2">
    <source>
        <dbReference type="Proteomes" id="UP001501414"/>
    </source>
</evidence>
<dbReference type="RefSeq" id="WP_344022598.1">
    <property type="nucleotide sequence ID" value="NZ_BAAAJK010000010.1"/>
</dbReference>
<organism evidence="1 2">
    <name type="scientific">Pseudonocardia kongjuensis</name>
    <dbReference type="NCBI Taxonomy" id="102227"/>
    <lineage>
        <taxon>Bacteria</taxon>
        <taxon>Bacillati</taxon>
        <taxon>Actinomycetota</taxon>
        <taxon>Actinomycetes</taxon>
        <taxon>Pseudonocardiales</taxon>
        <taxon>Pseudonocardiaceae</taxon>
        <taxon>Pseudonocardia</taxon>
    </lineage>
</organism>
<reference evidence="1 2" key="1">
    <citation type="journal article" date="2019" name="Int. J. Syst. Evol. Microbiol.">
        <title>The Global Catalogue of Microorganisms (GCM) 10K type strain sequencing project: providing services to taxonomists for standard genome sequencing and annotation.</title>
        <authorList>
            <consortium name="The Broad Institute Genomics Platform"/>
            <consortium name="The Broad Institute Genome Sequencing Center for Infectious Disease"/>
            <person name="Wu L."/>
            <person name="Ma J."/>
        </authorList>
    </citation>
    <scope>NUCLEOTIDE SEQUENCE [LARGE SCALE GENOMIC DNA]</scope>
    <source>
        <strain evidence="1 2">JCM 11896</strain>
    </source>
</reference>